<proteinExistence type="predicted"/>
<reference evidence="1 2" key="1">
    <citation type="submission" date="2024-02" db="EMBL/GenBank/DDBJ databases">
        <title>Full genome sequence of Sphingomonas kaistensis.</title>
        <authorList>
            <person name="Poletto B.L."/>
            <person name="Silva G."/>
            <person name="Galante D."/>
            <person name="Campos K.R."/>
            <person name="Santos M.B.N."/>
            <person name="Sacchi C.T."/>
        </authorList>
    </citation>
    <scope>NUCLEOTIDE SEQUENCE [LARGE SCALE GENOMIC DNA]</scope>
    <source>
        <strain evidence="1 2">MA4R</strain>
    </source>
</reference>
<sequence>MIRIQAQPRAGGESRLAGIQMAMLTLRCMEHYRDVAGDHDSALIMLAVVAISAERLTRGGLADELRTLETPLPPEYIGTCNVSSIAVATGFNRETARRHVNRLIERQVLQRGPDGTIGFTAGYMQSGQIAELLQVQLDTLGRSVTEFVRMGAMTATEE</sequence>
<evidence type="ECO:0000313" key="2">
    <source>
        <dbReference type="Proteomes" id="UP001382935"/>
    </source>
</evidence>
<gene>
    <name evidence="1" type="ORF">V6R86_02155</name>
</gene>
<accession>A0ABZ2G0L6</accession>
<keyword evidence="2" id="KW-1185">Reference proteome</keyword>
<evidence type="ECO:0000313" key="1">
    <source>
        <dbReference type="EMBL" id="WWM69528.1"/>
    </source>
</evidence>
<evidence type="ECO:0008006" key="3">
    <source>
        <dbReference type="Google" id="ProtNLM"/>
    </source>
</evidence>
<dbReference type="Proteomes" id="UP001382935">
    <property type="component" value="Chromosome"/>
</dbReference>
<dbReference type="RefSeq" id="WP_338501664.1">
    <property type="nucleotide sequence ID" value="NZ_CP145607.1"/>
</dbReference>
<name>A0ABZ2G0L6_9SPHN</name>
<organism evidence="1 2">
    <name type="scientific">Sphingomonas kaistensis</name>
    <dbReference type="NCBI Taxonomy" id="298708"/>
    <lineage>
        <taxon>Bacteria</taxon>
        <taxon>Pseudomonadati</taxon>
        <taxon>Pseudomonadota</taxon>
        <taxon>Alphaproteobacteria</taxon>
        <taxon>Sphingomonadales</taxon>
        <taxon>Sphingomonadaceae</taxon>
        <taxon>Sphingomonas</taxon>
    </lineage>
</organism>
<dbReference type="EMBL" id="CP145607">
    <property type="protein sequence ID" value="WWM69528.1"/>
    <property type="molecule type" value="Genomic_DNA"/>
</dbReference>
<protein>
    <recommendedName>
        <fullName evidence="3">HTH crp-type domain-containing protein</fullName>
    </recommendedName>
</protein>